<keyword evidence="2" id="KW-0547">Nucleotide-binding</keyword>
<dbReference type="Gene3D" id="1.10.510.10">
    <property type="entry name" value="Transferase(Phosphotransferase) domain 1"/>
    <property type="match status" value="1"/>
</dbReference>
<dbReference type="InterPro" id="IPR011009">
    <property type="entry name" value="Kinase-like_dom_sf"/>
</dbReference>
<keyword evidence="3 6" id="KW-0418">Kinase</keyword>
<name>A0AAW3ZQZ4_9GAMM</name>
<dbReference type="SUPFAM" id="SSF48452">
    <property type="entry name" value="TPR-like"/>
    <property type="match status" value="2"/>
</dbReference>
<keyword evidence="1" id="KW-0808">Transferase</keyword>
<dbReference type="SMART" id="SM00220">
    <property type="entry name" value="S_TKc"/>
    <property type="match status" value="1"/>
</dbReference>
<reference evidence="6 7" key="1">
    <citation type="submission" date="2020-09" db="EMBL/GenBank/DDBJ databases">
        <title>Pseudoxanthomonas sp. CAU 1598 isolated from sand of Yaerae Beach.</title>
        <authorList>
            <person name="Kim W."/>
        </authorList>
    </citation>
    <scope>NUCLEOTIDE SEQUENCE [LARGE SCALE GENOMIC DNA]</scope>
    <source>
        <strain evidence="6 7">CAU 1598</strain>
    </source>
</reference>
<keyword evidence="4" id="KW-0067">ATP-binding</keyword>
<comment type="caution">
    <text evidence="6">The sequence shown here is derived from an EMBL/GenBank/DDBJ whole genome shotgun (WGS) entry which is preliminary data.</text>
</comment>
<dbReference type="PROSITE" id="PS50011">
    <property type="entry name" value="PROTEIN_KINASE_DOM"/>
    <property type="match status" value="1"/>
</dbReference>
<organism evidence="6 7">
    <name type="scientific">Pseudomarimonas arenosa</name>
    <dbReference type="NCBI Taxonomy" id="2774145"/>
    <lineage>
        <taxon>Bacteria</taxon>
        <taxon>Pseudomonadati</taxon>
        <taxon>Pseudomonadota</taxon>
        <taxon>Gammaproteobacteria</taxon>
        <taxon>Lysobacterales</taxon>
        <taxon>Lysobacteraceae</taxon>
        <taxon>Pseudomarimonas</taxon>
    </lineage>
</organism>
<dbReference type="Proteomes" id="UP000613768">
    <property type="component" value="Unassembled WGS sequence"/>
</dbReference>
<accession>A0AAW3ZQZ4</accession>
<keyword evidence="6" id="KW-0723">Serine/threonine-protein kinase</keyword>
<evidence type="ECO:0000313" key="6">
    <source>
        <dbReference type="EMBL" id="MBD8527899.1"/>
    </source>
</evidence>
<dbReference type="InterPro" id="IPR000719">
    <property type="entry name" value="Prot_kinase_dom"/>
</dbReference>
<dbReference type="GO" id="GO:0004674">
    <property type="term" value="F:protein serine/threonine kinase activity"/>
    <property type="evidence" value="ECO:0007669"/>
    <property type="project" value="UniProtKB-KW"/>
</dbReference>
<dbReference type="InterPro" id="IPR011990">
    <property type="entry name" value="TPR-like_helical_dom_sf"/>
</dbReference>
<dbReference type="Pfam" id="PF13374">
    <property type="entry name" value="TPR_10"/>
    <property type="match status" value="3"/>
</dbReference>
<evidence type="ECO:0000256" key="1">
    <source>
        <dbReference type="ARBA" id="ARBA00022679"/>
    </source>
</evidence>
<dbReference type="AlphaFoldDB" id="A0AAW3ZQZ4"/>
<dbReference type="PROSITE" id="PS00108">
    <property type="entry name" value="PROTEIN_KINASE_ST"/>
    <property type="match status" value="1"/>
</dbReference>
<feature type="domain" description="Protein kinase" evidence="5">
    <location>
        <begin position="89"/>
        <end position="364"/>
    </location>
</feature>
<keyword evidence="7" id="KW-1185">Reference proteome</keyword>
<dbReference type="Gene3D" id="1.25.40.10">
    <property type="entry name" value="Tetratricopeptide repeat domain"/>
    <property type="match status" value="2"/>
</dbReference>
<evidence type="ECO:0000256" key="3">
    <source>
        <dbReference type="ARBA" id="ARBA00022777"/>
    </source>
</evidence>
<evidence type="ECO:0000313" key="7">
    <source>
        <dbReference type="Proteomes" id="UP000613768"/>
    </source>
</evidence>
<proteinExistence type="predicted"/>
<dbReference type="CDD" id="cd14014">
    <property type="entry name" value="STKc_PknB_like"/>
    <property type="match status" value="1"/>
</dbReference>
<evidence type="ECO:0000256" key="2">
    <source>
        <dbReference type="ARBA" id="ARBA00022741"/>
    </source>
</evidence>
<dbReference type="EMBL" id="JACYTR010000071">
    <property type="protein sequence ID" value="MBD8527899.1"/>
    <property type="molecule type" value="Genomic_DNA"/>
</dbReference>
<dbReference type="Pfam" id="PF00069">
    <property type="entry name" value="Pkinase"/>
    <property type="match status" value="1"/>
</dbReference>
<dbReference type="PANTHER" id="PTHR43289:SF34">
    <property type="entry name" value="SERINE_THREONINE-PROTEIN KINASE YBDM-RELATED"/>
    <property type="match status" value="1"/>
</dbReference>
<sequence length="864" mass="95886">MRAAPDPKVWAEAEALWEEAEQQLVNDIDSFLAERPDTGAATASLLRQLWSERDVEQSTASAALTSQLSRLAAQASMARGREGLRIGRFSLIEQLGEGGAGVVYLAEERQDDLLHRVAIKLLHQPFERDDEVLGSALHERRLLARLSHPCITRYYESGLTDEGLFYVVVELVDGLPITRHIEQNDLGLLEALALFEQVVRAVHYAHQNLIVHRDLKPSNILVEGQHGLPKLLDFGIARDLQGRRDDEQTQVFACTPAYASPEQLSGSGTIGTPSDLYSLGVILHEIVYGELPVSSGQLHPLARLEKLAAWIAKPVTATSCARSLRQVSQAQCRDLATLIARLLSMHVEDRYPSAAALSEDLERLRRDRPIRYAHHSLGRRVWRWVDRHRALSATATLAFSIALSSAGVYVQQSRSLAQQASRLSSLSSVLTNLLTRPDPLRRGNSVTLADTVKEMSPELLADSSMDPVVRAELQTILGQTLLRLGEIEQADALLLQADAYYSTHDSDGLPWQDIAQLRALSDLEAGRYQSARQRSRALVDQLAKRHPEQILRRATALRILATSDIHADRDLQSAQKHARQAFELLQEAGLLDEEEALTTQTVWALALSLDNQLQAAANLQARVLSEVESRFGVDSGQSFDPRNNLARTWEKLGKLDQAEALLAANAELAKQHFGELAPDTLLAINNLALTYFRQERYEQAAPLMQAVYQGRAEVLGEQHPRTSLAASNWADALIKIGEIERACELSLQASQALRSNANAAPQMWGYPAKVHARCLAESAQFDAALTELDAVLALWQQHLGEHHLDTLSAREDRIAWLAELGRTAQARRELEQVIQLRLTHYGAEHPRTQSALLLRERLVTPPPP</sequence>
<dbReference type="RefSeq" id="WP_192031320.1">
    <property type="nucleotide sequence ID" value="NZ_JACYTR010000071.1"/>
</dbReference>
<dbReference type="Gene3D" id="3.30.200.20">
    <property type="entry name" value="Phosphorylase Kinase, domain 1"/>
    <property type="match status" value="1"/>
</dbReference>
<dbReference type="PANTHER" id="PTHR43289">
    <property type="entry name" value="MITOGEN-ACTIVATED PROTEIN KINASE KINASE KINASE 20-RELATED"/>
    <property type="match status" value="1"/>
</dbReference>
<evidence type="ECO:0000256" key="4">
    <source>
        <dbReference type="ARBA" id="ARBA00022840"/>
    </source>
</evidence>
<gene>
    <name evidence="6" type="ORF">IFO71_19300</name>
</gene>
<evidence type="ECO:0000259" key="5">
    <source>
        <dbReference type="PROSITE" id="PS50011"/>
    </source>
</evidence>
<dbReference type="GO" id="GO:0005524">
    <property type="term" value="F:ATP binding"/>
    <property type="evidence" value="ECO:0007669"/>
    <property type="project" value="UniProtKB-KW"/>
</dbReference>
<protein>
    <submittedName>
        <fullName evidence="6">Serine/threonine protein kinase</fullName>
    </submittedName>
</protein>
<dbReference type="InterPro" id="IPR008271">
    <property type="entry name" value="Ser/Thr_kinase_AS"/>
</dbReference>
<dbReference type="SUPFAM" id="SSF56112">
    <property type="entry name" value="Protein kinase-like (PK-like)"/>
    <property type="match status" value="1"/>
</dbReference>